<dbReference type="AlphaFoldDB" id="A0A2L0EW17"/>
<dbReference type="GO" id="GO:0043565">
    <property type="term" value="F:sequence-specific DNA binding"/>
    <property type="evidence" value="ECO:0007669"/>
    <property type="project" value="TreeGrafter"/>
</dbReference>
<dbReference type="Gene3D" id="3.40.190.290">
    <property type="match status" value="1"/>
</dbReference>
<feature type="compositionally biased region" description="Basic and acidic residues" evidence="5">
    <location>
        <begin position="303"/>
        <end position="314"/>
    </location>
</feature>
<reference evidence="7 8" key="1">
    <citation type="submission" date="2015-09" db="EMBL/GenBank/DDBJ databases">
        <title>Sorangium comparison.</title>
        <authorList>
            <person name="Zaburannyi N."/>
            <person name="Bunk B."/>
            <person name="Overmann J."/>
            <person name="Mueller R."/>
        </authorList>
    </citation>
    <scope>NUCLEOTIDE SEQUENCE [LARGE SCALE GENOMIC DNA]</scope>
    <source>
        <strain evidence="7 8">So ce26</strain>
    </source>
</reference>
<dbReference type="Pfam" id="PF00126">
    <property type="entry name" value="HTH_1"/>
    <property type="match status" value="1"/>
</dbReference>
<dbReference type="InterPro" id="IPR058163">
    <property type="entry name" value="LysR-type_TF_proteobact-type"/>
</dbReference>
<evidence type="ECO:0000313" key="7">
    <source>
        <dbReference type="EMBL" id="AUX43498.1"/>
    </source>
</evidence>
<dbReference type="GO" id="GO:0003700">
    <property type="term" value="F:DNA-binding transcription factor activity"/>
    <property type="evidence" value="ECO:0007669"/>
    <property type="project" value="InterPro"/>
</dbReference>
<evidence type="ECO:0000256" key="3">
    <source>
        <dbReference type="ARBA" id="ARBA00023125"/>
    </source>
</evidence>
<evidence type="ECO:0000259" key="6">
    <source>
        <dbReference type="PROSITE" id="PS50931"/>
    </source>
</evidence>
<name>A0A2L0EW17_SORCE</name>
<dbReference type="GO" id="GO:0006351">
    <property type="term" value="P:DNA-templated transcription"/>
    <property type="evidence" value="ECO:0007669"/>
    <property type="project" value="TreeGrafter"/>
</dbReference>
<dbReference type="InterPro" id="IPR036390">
    <property type="entry name" value="WH_DNA-bd_sf"/>
</dbReference>
<organism evidence="7 8">
    <name type="scientific">Sorangium cellulosum</name>
    <name type="common">Polyangium cellulosum</name>
    <dbReference type="NCBI Taxonomy" id="56"/>
    <lineage>
        <taxon>Bacteria</taxon>
        <taxon>Pseudomonadati</taxon>
        <taxon>Myxococcota</taxon>
        <taxon>Polyangia</taxon>
        <taxon>Polyangiales</taxon>
        <taxon>Polyangiaceae</taxon>
        <taxon>Sorangium</taxon>
    </lineage>
</organism>
<dbReference type="InterPro" id="IPR036388">
    <property type="entry name" value="WH-like_DNA-bd_sf"/>
</dbReference>
<dbReference type="SUPFAM" id="SSF46785">
    <property type="entry name" value="Winged helix' DNA-binding domain"/>
    <property type="match status" value="1"/>
</dbReference>
<dbReference type="PANTHER" id="PTHR30537">
    <property type="entry name" value="HTH-TYPE TRANSCRIPTIONAL REGULATOR"/>
    <property type="match status" value="1"/>
</dbReference>
<dbReference type="InterPro" id="IPR005119">
    <property type="entry name" value="LysR_subst-bd"/>
</dbReference>
<dbReference type="InterPro" id="IPR000847">
    <property type="entry name" value="LysR_HTH_N"/>
</dbReference>
<sequence>MGAKMQDLSAGRWDDVRIFLAVHRHRSLGQAGARLDLDTSTVSRRLSALEEALGGRLFERTRGGLLPTHLAALVLPAAEAVEAAHARLVRDAHSVETEAEGVVRLSVAPGMADVFIAPALVRLRARHPRLRIELDASTRVLDLTRHEADLALRSVPPEGAELIVTKILTARWIVAASPAHAKRLGRVASWSSLPWIAWDHDYASFGPSQWLRRHASGAEVVLRTNHLGAQLAAAASGLGVVLAPAPYVASRALAPVRFAKPLAGSAAEWPSDDLWLVGHRAMREVPRVAAVWSFLLEELRPHGEARGQGREGGRAGDGAQGARRSQAPRGARASRSPRSIRSTSP</sequence>
<feature type="region of interest" description="Disordered" evidence="5">
    <location>
        <begin position="303"/>
        <end position="345"/>
    </location>
</feature>
<feature type="domain" description="HTH lysR-type" evidence="6">
    <location>
        <begin position="13"/>
        <end position="68"/>
    </location>
</feature>
<dbReference type="Pfam" id="PF03466">
    <property type="entry name" value="LysR_substrate"/>
    <property type="match status" value="1"/>
</dbReference>
<dbReference type="PANTHER" id="PTHR30537:SF3">
    <property type="entry name" value="TRANSCRIPTIONAL REGULATORY PROTEIN"/>
    <property type="match status" value="1"/>
</dbReference>
<gene>
    <name evidence="7" type="primary">lysR</name>
    <name evidence="7" type="ORF">SOCE26_049470</name>
</gene>
<keyword evidence="3" id="KW-0238">DNA-binding</keyword>
<keyword evidence="2" id="KW-0805">Transcription regulation</keyword>
<evidence type="ECO:0000313" key="8">
    <source>
        <dbReference type="Proteomes" id="UP000238348"/>
    </source>
</evidence>
<proteinExistence type="inferred from homology"/>
<protein>
    <submittedName>
        <fullName evidence="7">LysR family transcriptional regulator</fullName>
    </submittedName>
</protein>
<comment type="similarity">
    <text evidence="1">Belongs to the LysR transcriptional regulatory family.</text>
</comment>
<feature type="compositionally biased region" description="Low complexity" evidence="5">
    <location>
        <begin position="320"/>
        <end position="345"/>
    </location>
</feature>
<dbReference type="Gene3D" id="1.10.10.10">
    <property type="entry name" value="Winged helix-like DNA-binding domain superfamily/Winged helix DNA-binding domain"/>
    <property type="match status" value="1"/>
</dbReference>
<keyword evidence="4" id="KW-0804">Transcription</keyword>
<dbReference type="SUPFAM" id="SSF53850">
    <property type="entry name" value="Periplasmic binding protein-like II"/>
    <property type="match status" value="1"/>
</dbReference>
<evidence type="ECO:0000256" key="4">
    <source>
        <dbReference type="ARBA" id="ARBA00023163"/>
    </source>
</evidence>
<evidence type="ECO:0000256" key="1">
    <source>
        <dbReference type="ARBA" id="ARBA00009437"/>
    </source>
</evidence>
<accession>A0A2L0EW17</accession>
<dbReference type="Proteomes" id="UP000238348">
    <property type="component" value="Chromosome"/>
</dbReference>
<evidence type="ECO:0000256" key="2">
    <source>
        <dbReference type="ARBA" id="ARBA00023015"/>
    </source>
</evidence>
<evidence type="ECO:0000256" key="5">
    <source>
        <dbReference type="SAM" id="MobiDB-lite"/>
    </source>
</evidence>
<dbReference type="EMBL" id="CP012673">
    <property type="protein sequence ID" value="AUX43498.1"/>
    <property type="molecule type" value="Genomic_DNA"/>
</dbReference>
<dbReference type="PROSITE" id="PS50931">
    <property type="entry name" value="HTH_LYSR"/>
    <property type="match status" value="1"/>
</dbReference>